<organism evidence="3 4">
    <name type="scientific">Cucurbitaria berberidis CBS 394.84</name>
    <dbReference type="NCBI Taxonomy" id="1168544"/>
    <lineage>
        <taxon>Eukaryota</taxon>
        <taxon>Fungi</taxon>
        <taxon>Dikarya</taxon>
        <taxon>Ascomycota</taxon>
        <taxon>Pezizomycotina</taxon>
        <taxon>Dothideomycetes</taxon>
        <taxon>Pleosporomycetidae</taxon>
        <taxon>Pleosporales</taxon>
        <taxon>Pleosporineae</taxon>
        <taxon>Cucurbitariaceae</taxon>
        <taxon>Cucurbitaria</taxon>
    </lineage>
</organism>
<feature type="transmembrane region" description="Helical" evidence="2">
    <location>
        <begin position="30"/>
        <end position="48"/>
    </location>
</feature>
<feature type="compositionally biased region" description="Basic and acidic residues" evidence="1">
    <location>
        <begin position="56"/>
        <end position="68"/>
    </location>
</feature>
<gene>
    <name evidence="3" type="ORF">K460DRAFT_405017</name>
</gene>
<dbReference type="RefSeq" id="XP_040787295.1">
    <property type="nucleotide sequence ID" value="XM_040936790.1"/>
</dbReference>
<reference evidence="3" key="1">
    <citation type="submission" date="2020-01" db="EMBL/GenBank/DDBJ databases">
        <authorList>
            <consortium name="DOE Joint Genome Institute"/>
            <person name="Haridas S."/>
            <person name="Albert R."/>
            <person name="Binder M."/>
            <person name="Bloem J."/>
            <person name="Labutti K."/>
            <person name="Salamov A."/>
            <person name="Andreopoulos B."/>
            <person name="Baker S.E."/>
            <person name="Barry K."/>
            <person name="Bills G."/>
            <person name="Bluhm B.H."/>
            <person name="Cannon C."/>
            <person name="Castanera R."/>
            <person name="Culley D.E."/>
            <person name="Daum C."/>
            <person name="Ezra D."/>
            <person name="Gonzalez J.B."/>
            <person name="Henrissat B."/>
            <person name="Kuo A."/>
            <person name="Liang C."/>
            <person name="Lipzen A."/>
            <person name="Lutzoni F."/>
            <person name="Magnuson J."/>
            <person name="Mondo S."/>
            <person name="Nolan M."/>
            <person name="Ohm R."/>
            <person name="Pangilinan J."/>
            <person name="Park H.-J."/>
            <person name="Ramirez L."/>
            <person name="Alfaro M."/>
            <person name="Sun H."/>
            <person name="Tritt A."/>
            <person name="Yoshinaga Y."/>
            <person name="Zwiers L.-H."/>
            <person name="Turgeon B.G."/>
            <person name="Goodwin S.B."/>
            <person name="Spatafora J.W."/>
            <person name="Crous P.W."/>
            <person name="Grigoriev I.V."/>
        </authorList>
    </citation>
    <scope>NUCLEOTIDE SEQUENCE</scope>
    <source>
        <strain evidence="3">CBS 394.84</strain>
    </source>
</reference>
<proteinExistence type="predicted"/>
<feature type="transmembrane region" description="Helical" evidence="2">
    <location>
        <begin position="93"/>
        <end position="112"/>
    </location>
</feature>
<feature type="transmembrane region" description="Helical" evidence="2">
    <location>
        <begin position="165"/>
        <end position="183"/>
    </location>
</feature>
<keyword evidence="2" id="KW-0472">Membrane</keyword>
<dbReference type="Proteomes" id="UP000800039">
    <property type="component" value="Unassembled WGS sequence"/>
</dbReference>
<keyword evidence="2" id="KW-0812">Transmembrane</keyword>
<dbReference type="GeneID" id="63854040"/>
<evidence type="ECO:0000256" key="2">
    <source>
        <dbReference type="SAM" id="Phobius"/>
    </source>
</evidence>
<feature type="region of interest" description="Disordered" evidence="1">
    <location>
        <begin position="52"/>
        <end position="71"/>
    </location>
</feature>
<comment type="caution">
    <text evidence="3">The sequence shown here is derived from an EMBL/GenBank/DDBJ whole genome shotgun (WGS) entry which is preliminary data.</text>
</comment>
<feature type="transmembrane region" description="Helical" evidence="2">
    <location>
        <begin position="203"/>
        <end position="233"/>
    </location>
</feature>
<evidence type="ECO:0000256" key="1">
    <source>
        <dbReference type="SAM" id="MobiDB-lite"/>
    </source>
</evidence>
<evidence type="ECO:0000313" key="4">
    <source>
        <dbReference type="Proteomes" id="UP000800039"/>
    </source>
</evidence>
<evidence type="ECO:0000313" key="3">
    <source>
        <dbReference type="EMBL" id="KAF1844732.1"/>
    </source>
</evidence>
<keyword evidence="4" id="KW-1185">Reference proteome</keyword>
<feature type="transmembrane region" description="Helical" evidence="2">
    <location>
        <begin position="135"/>
        <end position="158"/>
    </location>
</feature>
<accession>A0A9P4L7W3</accession>
<dbReference type="OrthoDB" id="3801228at2759"/>
<keyword evidence="2" id="KW-1133">Transmembrane helix</keyword>
<dbReference type="EMBL" id="ML976616">
    <property type="protein sequence ID" value="KAF1844732.1"/>
    <property type="molecule type" value="Genomic_DNA"/>
</dbReference>
<name>A0A9P4L7W3_9PLEO</name>
<feature type="transmembrane region" description="Helical" evidence="2">
    <location>
        <begin position="245"/>
        <end position="267"/>
    </location>
</feature>
<sequence length="321" mass="35743">MYEDYYPIPLSLEHPDRYSAVHALYGPGAYLAWILTAYSVFLQLYVSIQHPPQKPQTKEKTNLDKDPHTLPNEKNVNEALPTIRNKTNLDKDLLLTLSSSLFAAAHLVYQVIRYPGPRSEIWTTEDEELIPRVTAIYATAQFCIVALGVHLVFIGLLYKSRTRQYIVAATSLCILGALCFAGLRGGRWFTQLIRGTGGILLAAFMFPVTLFAAWNFVLFVTIIVGNVVLYLVALSQLRVWKFLKGVIWCGCMPLVVLGFYPMVWGVGNGNACLFPKSLHSIWEGPQIVGVLAALGNLGVSLGEAFGDLCVYMWNDLPRLLS</sequence>
<feature type="transmembrane region" description="Helical" evidence="2">
    <location>
        <begin position="287"/>
        <end position="313"/>
    </location>
</feature>
<protein>
    <submittedName>
        <fullName evidence="3">Uncharacterized protein</fullName>
    </submittedName>
</protein>
<dbReference type="AlphaFoldDB" id="A0A9P4L7W3"/>